<keyword evidence="2" id="KW-1185">Reference proteome</keyword>
<dbReference type="EMBL" id="FNOS01000002">
    <property type="protein sequence ID" value="SDX62588.1"/>
    <property type="molecule type" value="Genomic_DNA"/>
</dbReference>
<dbReference type="Pfam" id="PF03864">
    <property type="entry name" value="Phage_cap_E"/>
    <property type="match status" value="1"/>
</dbReference>
<dbReference type="Proteomes" id="UP000198647">
    <property type="component" value="Unassembled WGS sequence"/>
</dbReference>
<dbReference type="InterPro" id="IPR053738">
    <property type="entry name" value="Lambda_capsid_assembly"/>
</dbReference>
<dbReference type="RefSeq" id="WP_093105851.1">
    <property type="nucleotide sequence ID" value="NZ_FNOS01000002.1"/>
</dbReference>
<proteinExistence type="predicted"/>
<gene>
    <name evidence="1" type="ORF">SAMN04488081_0867</name>
</gene>
<dbReference type="Gene3D" id="3.90.1690.10">
    <property type="entry name" value="phage-related protein like domain"/>
    <property type="match status" value="1"/>
</dbReference>
<dbReference type="InterPro" id="IPR005564">
    <property type="entry name" value="Major_capsid_GpE"/>
</dbReference>
<accession>A0A1H3D8X0</accession>
<protein>
    <submittedName>
        <fullName evidence="1">Phage major capsid protein E</fullName>
    </submittedName>
</protein>
<evidence type="ECO:0000313" key="1">
    <source>
        <dbReference type="EMBL" id="SDX62588.1"/>
    </source>
</evidence>
<evidence type="ECO:0000313" key="2">
    <source>
        <dbReference type="Proteomes" id="UP000198647"/>
    </source>
</evidence>
<comment type="caution">
    <text evidence="1">The sequence shown here is derived from an EMBL/GenBank/DDBJ whole genome shotgun (WGS) entry which is preliminary data.</text>
</comment>
<name>A0A1H3D8X0_9BACI</name>
<organism evidence="1 2">
    <name type="scientific">Salimicrobium album</name>
    <dbReference type="NCBI Taxonomy" id="50717"/>
    <lineage>
        <taxon>Bacteria</taxon>
        <taxon>Bacillati</taxon>
        <taxon>Bacillota</taxon>
        <taxon>Bacilli</taxon>
        <taxon>Bacillales</taxon>
        <taxon>Bacillaceae</taxon>
        <taxon>Salimicrobium</taxon>
    </lineage>
</organism>
<reference evidence="1 2" key="1">
    <citation type="submission" date="2016-10" db="EMBL/GenBank/DDBJ databases">
        <authorList>
            <person name="Varghese N."/>
            <person name="Submissions S."/>
        </authorList>
    </citation>
    <scope>NUCLEOTIDE SEQUENCE [LARGE SCALE GENOMIC DNA]</scope>
    <source>
        <strain evidence="1 2">DSM 20748</strain>
    </source>
</reference>
<sequence>MPNIHELFSNKVVLDYLQNRQYPALMGETLFPEVKRDSLEFEYVKGGNNTPVVASVHSFDTETELGSREAEKAALELALIKRKMRWNEKDIIALQNPRTQQEQQYLTGQVFNDVDTLVAGVRARVEAMRMEVLANGTVTLAENGLSGSVDYGVPSEHKEALTGTDRWTDTANSTPLEDLERWQDALDGQATRALTSKKVLNTLLKHPHIIEALYGKGSQRFATRNELNAFLQQRDLPQIVTYDQKYRKQNPDGSYTSVRYFPENKFTLFGDGQLGEAIYGPTAEEVRLVNDPTVDTNAVGNVLAMVYDETRDPVGTYTKAVATALPSFPAADQVFQAQPID</sequence>